<proteinExistence type="predicted"/>
<dbReference type="AlphaFoldDB" id="A0A8X6IAD0"/>
<sequence>MKNLTEVHQILWLRVVEGIYSTFQCVPQTANITRKMLEQRTFIDECVDKNLAFLKYLPNSVQDWMDRKKGLFAMIGQLGTPSMFLTLSANGIHWP</sequence>
<organism evidence="1 2">
    <name type="scientific">Trichonephila inaurata madagascariensis</name>
    <dbReference type="NCBI Taxonomy" id="2747483"/>
    <lineage>
        <taxon>Eukaryota</taxon>
        <taxon>Metazoa</taxon>
        <taxon>Ecdysozoa</taxon>
        <taxon>Arthropoda</taxon>
        <taxon>Chelicerata</taxon>
        <taxon>Arachnida</taxon>
        <taxon>Araneae</taxon>
        <taxon>Araneomorphae</taxon>
        <taxon>Entelegynae</taxon>
        <taxon>Araneoidea</taxon>
        <taxon>Nephilidae</taxon>
        <taxon>Trichonephila</taxon>
        <taxon>Trichonephila inaurata</taxon>
    </lineage>
</organism>
<accession>A0A8X6IAD0</accession>
<protein>
    <submittedName>
        <fullName evidence="1">Helitron_like_N domain-containing protein</fullName>
    </submittedName>
</protein>
<name>A0A8X6IAD0_9ARAC</name>
<dbReference type="EMBL" id="BMAV01024916">
    <property type="protein sequence ID" value="GFS37122.1"/>
    <property type="molecule type" value="Genomic_DNA"/>
</dbReference>
<reference evidence="1" key="1">
    <citation type="submission" date="2020-08" db="EMBL/GenBank/DDBJ databases">
        <title>Multicomponent nature underlies the extraordinary mechanical properties of spider dragline silk.</title>
        <authorList>
            <person name="Kono N."/>
            <person name="Nakamura H."/>
            <person name="Mori M."/>
            <person name="Yoshida Y."/>
            <person name="Ohtoshi R."/>
            <person name="Malay A.D."/>
            <person name="Moran D.A.P."/>
            <person name="Tomita M."/>
            <person name="Numata K."/>
            <person name="Arakawa K."/>
        </authorList>
    </citation>
    <scope>NUCLEOTIDE SEQUENCE</scope>
</reference>
<evidence type="ECO:0000313" key="2">
    <source>
        <dbReference type="Proteomes" id="UP000886998"/>
    </source>
</evidence>
<gene>
    <name evidence="1" type="ORF">TNIN_41721</name>
</gene>
<dbReference type="OrthoDB" id="6429477at2759"/>
<evidence type="ECO:0000313" key="1">
    <source>
        <dbReference type="EMBL" id="GFS37122.1"/>
    </source>
</evidence>
<dbReference type="Proteomes" id="UP000886998">
    <property type="component" value="Unassembled WGS sequence"/>
</dbReference>
<comment type="caution">
    <text evidence="1">The sequence shown here is derived from an EMBL/GenBank/DDBJ whole genome shotgun (WGS) entry which is preliminary data.</text>
</comment>
<keyword evidence="2" id="KW-1185">Reference proteome</keyword>